<evidence type="ECO:0000313" key="2">
    <source>
        <dbReference type="Proteomes" id="UP000294933"/>
    </source>
</evidence>
<dbReference type="EMBL" id="ML170933">
    <property type="protein sequence ID" value="TDL13150.1"/>
    <property type="molecule type" value="Genomic_DNA"/>
</dbReference>
<organism evidence="1 2">
    <name type="scientific">Rickenella mellea</name>
    <dbReference type="NCBI Taxonomy" id="50990"/>
    <lineage>
        <taxon>Eukaryota</taxon>
        <taxon>Fungi</taxon>
        <taxon>Dikarya</taxon>
        <taxon>Basidiomycota</taxon>
        <taxon>Agaricomycotina</taxon>
        <taxon>Agaricomycetes</taxon>
        <taxon>Hymenochaetales</taxon>
        <taxon>Rickenellaceae</taxon>
        <taxon>Rickenella</taxon>
    </lineage>
</organism>
<keyword evidence="2" id="KW-1185">Reference proteome</keyword>
<protein>
    <submittedName>
        <fullName evidence="1">Uncharacterized protein</fullName>
    </submittedName>
</protein>
<name>A0A4Y7PFL1_9AGAM</name>
<sequence>MSSVYIKSPDLTRVISTLGLNTVMLERGMMFIPQLNPDTLEVEGLSKDSPSLIARLQDPHATRIFRGGNQRMSRKHVKPIDDQRILTLIAQKESPHPRPSHANYTIQWPLGQQPTAREFDDCLFVDPVLLFLPAAIPPAHSPEDMAQPAFAKINAYAETCFIGMTRDFYKALHGPYRKNSLASPQTIQDAIQMWSVSWVVENINMPCFKRLNWDKGHVAGRGKIAESFVDQAMKKWGFDRSKAEIPSTGKWSATTYLNSYQQILSNLGNGRKPLLKEALKILIDCMQCMPSGGLNCPSPWSTGRHFYIPELPDTYQILVTNPKHYKIVAITPNTVTNIAEQNNVEVSTESSHSDIGEGGQSNVGQRKRIVSCSVGPANSNELISYTVL</sequence>
<gene>
    <name evidence="1" type="ORF">BD410DRAFT_847287</name>
</gene>
<reference evidence="1 2" key="1">
    <citation type="submission" date="2018-06" db="EMBL/GenBank/DDBJ databases">
        <title>A transcriptomic atlas of mushroom development highlights an independent origin of complex multicellularity.</title>
        <authorList>
            <consortium name="DOE Joint Genome Institute"/>
            <person name="Krizsan K."/>
            <person name="Almasi E."/>
            <person name="Merenyi Z."/>
            <person name="Sahu N."/>
            <person name="Viragh M."/>
            <person name="Koszo T."/>
            <person name="Mondo S."/>
            <person name="Kiss B."/>
            <person name="Balint B."/>
            <person name="Kues U."/>
            <person name="Barry K."/>
            <person name="Hegedus J.C."/>
            <person name="Henrissat B."/>
            <person name="Johnson J."/>
            <person name="Lipzen A."/>
            <person name="Ohm R."/>
            <person name="Nagy I."/>
            <person name="Pangilinan J."/>
            <person name="Yan J."/>
            <person name="Xiong Y."/>
            <person name="Grigoriev I.V."/>
            <person name="Hibbett D.S."/>
            <person name="Nagy L.G."/>
        </authorList>
    </citation>
    <scope>NUCLEOTIDE SEQUENCE [LARGE SCALE GENOMIC DNA]</scope>
    <source>
        <strain evidence="1 2">SZMC22713</strain>
    </source>
</reference>
<accession>A0A4Y7PFL1</accession>
<evidence type="ECO:0000313" key="1">
    <source>
        <dbReference type="EMBL" id="TDL13150.1"/>
    </source>
</evidence>
<dbReference type="Proteomes" id="UP000294933">
    <property type="component" value="Unassembled WGS sequence"/>
</dbReference>
<dbReference type="AlphaFoldDB" id="A0A4Y7PFL1"/>
<dbReference type="OrthoDB" id="3057432at2759"/>
<proteinExistence type="predicted"/>
<dbReference type="VEuPathDB" id="FungiDB:BD410DRAFT_847287"/>